<dbReference type="EMBL" id="JAMSLR010000021">
    <property type="protein sequence ID" value="MCM8750671.1"/>
    <property type="molecule type" value="Genomic_DNA"/>
</dbReference>
<evidence type="ECO:0000313" key="3">
    <source>
        <dbReference type="Proteomes" id="UP001165306"/>
    </source>
</evidence>
<organism evidence="2 3">
    <name type="scientific">Thermalbibacter longus</name>
    <dbReference type="NCBI Taxonomy" id="2951981"/>
    <lineage>
        <taxon>Bacteria</taxon>
        <taxon>Pseudomonadati</taxon>
        <taxon>Thermomicrobiota</taxon>
        <taxon>Thermomicrobia</taxon>
        <taxon>Thermomicrobiales</taxon>
        <taxon>Thermomicrobiaceae</taxon>
        <taxon>Thermalbibacter</taxon>
    </lineage>
</organism>
<sequence length="141" mass="15877">LPEPKPSHRQVLKALTDLWEQGQVERDPAEDRKGATYRWRLHDAPQPDLEPLYSDRSRSGYEGSANLTWNEGSPFQVSGASPEQNLTWNEPPLYVPGQVGSARCRCGGVLEPSERDGWLRCDRCRNYVRASDPALVRKGGM</sequence>
<feature type="non-terminal residue" evidence="2">
    <location>
        <position position="1"/>
    </location>
</feature>
<evidence type="ECO:0000313" key="2">
    <source>
        <dbReference type="EMBL" id="MCM8750671.1"/>
    </source>
</evidence>
<dbReference type="Proteomes" id="UP001165306">
    <property type="component" value="Unassembled WGS sequence"/>
</dbReference>
<gene>
    <name evidence="2" type="ORF">NET02_16125</name>
</gene>
<comment type="caution">
    <text evidence="2">The sequence shown here is derived from an EMBL/GenBank/DDBJ whole genome shotgun (WGS) entry which is preliminary data.</text>
</comment>
<dbReference type="AlphaFoldDB" id="A0AA41WCP5"/>
<feature type="region of interest" description="Disordered" evidence="1">
    <location>
        <begin position="48"/>
        <end position="91"/>
    </location>
</feature>
<keyword evidence="3" id="KW-1185">Reference proteome</keyword>
<name>A0AA41WCP5_9BACT</name>
<reference evidence="2" key="1">
    <citation type="submission" date="2022-06" db="EMBL/GenBank/DDBJ databases">
        <title>CFH 74404 Thermomicrobiaceae sp.</title>
        <authorList>
            <person name="Ming H."/>
            <person name="Li W.-J."/>
            <person name="Zhao Z."/>
        </authorList>
    </citation>
    <scope>NUCLEOTIDE SEQUENCE</scope>
    <source>
        <strain evidence="2">CFH 74404</strain>
    </source>
</reference>
<accession>A0AA41WCP5</accession>
<proteinExistence type="predicted"/>
<protein>
    <submittedName>
        <fullName evidence="2">Uncharacterized protein</fullName>
    </submittedName>
</protein>
<evidence type="ECO:0000256" key="1">
    <source>
        <dbReference type="SAM" id="MobiDB-lite"/>
    </source>
</evidence>
<feature type="compositionally biased region" description="Polar residues" evidence="1">
    <location>
        <begin position="65"/>
        <end position="88"/>
    </location>
</feature>